<evidence type="ECO:0000256" key="5">
    <source>
        <dbReference type="ARBA" id="ARBA00023049"/>
    </source>
</evidence>
<dbReference type="RefSeq" id="WP_379876422.1">
    <property type="nucleotide sequence ID" value="NZ_JBHUIP010000011.1"/>
</dbReference>
<dbReference type="Pfam" id="PF00899">
    <property type="entry name" value="ThiF"/>
    <property type="match status" value="1"/>
</dbReference>
<name>A0ABW5DTU5_9PROT</name>
<comment type="caution">
    <text evidence="8">The sequence shown here is derived from an EMBL/GenBank/DDBJ whole genome shotgun (WGS) entry which is preliminary data.</text>
</comment>
<dbReference type="Pfam" id="PF14464">
    <property type="entry name" value="Prok-JAB"/>
    <property type="match status" value="1"/>
</dbReference>
<evidence type="ECO:0000256" key="1">
    <source>
        <dbReference type="ARBA" id="ARBA00022670"/>
    </source>
</evidence>
<dbReference type="PANTHER" id="PTHR43267">
    <property type="entry name" value="TRNA THREONYLCARBAMOYLADENOSINE DEHYDRATASE"/>
    <property type="match status" value="1"/>
</dbReference>
<organism evidence="8 9">
    <name type="scientific">Lacibacterium aquatile</name>
    <dbReference type="NCBI Taxonomy" id="1168082"/>
    <lineage>
        <taxon>Bacteria</taxon>
        <taxon>Pseudomonadati</taxon>
        <taxon>Pseudomonadota</taxon>
        <taxon>Alphaproteobacteria</taxon>
        <taxon>Rhodospirillales</taxon>
        <taxon>Rhodospirillaceae</taxon>
    </lineage>
</organism>
<dbReference type="InterPro" id="IPR028090">
    <property type="entry name" value="JAB_dom_prok"/>
</dbReference>
<dbReference type="Proteomes" id="UP001597295">
    <property type="component" value="Unassembled WGS sequence"/>
</dbReference>
<evidence type="ECO:0000313" key="8">
    <source>
        <dbReference type="EMBL" id="MFD2263416.1"/>
    </source>
</evidence>
<evidence type="ECO:0000256" key="3">
    <source>
        <dbReference type="ARBA" id="ARBA00022801"/>
    </source>
</evidence>
<dbReference type="InterPro" id="IPR000594">
    <property type="entry name" value="ThiF_NAD_FAD-bd"/>
</dbReference>
<evidence type="ECO:0000259" key="6">
    <source>
        <dbReference type="Pfam" id="PF00899"/>
    </source>
</evidence>
<keyword evidence="3" id="KW-0378">Hydrolase</keyword>
<reference evidence="9" key="1">
    <citation type="journal article" date="2019" name="Int. J. Syst. Evol. Microbiol.">
        <title>The Global Catalogue of Microorganisms (GCM) 10K type strain sequencing project: providing services to taxonomists for standard genome sequencing and annotation.</title>
        <authorList>
            <consortium name="The Broad Institute Genomics Platform"/>
            <consortium name="The Broad Institute Genome Sequencing Center for Infectious Disease"/>
            <person name="Wu L."/>
            <person name="Ma J."/>
        </authorList>
    </citation>
    <scope>NUCLEOTIDE SEQUENCE [LARGE SCALE GENOMIC DNA]</scope>
    <source>
        <strain evidence="9">CGMCC 1.19062</strain>
    </source>
</reference>
<keyword evidence="4" id="KW-0862">Zinc</keyword>
<keyword evidence="2" id="KW-0479">Metal-binding</keyword>
<dbReference type="Gene3D" id="3.40.50.720">
    <property type="entry name" value="NAD(P)-binding Rossmann-like Domain"/>
    <property type="match status" value="1"/>
</dbReference>
<sequence length="464" mass="50114">MIPETTLKIAGHDHEKVRRHLYPGDGCEAAAILVCTRVPGSPQQLLVQSTLLVPHKDCARREPDRLTWPGDWLEKGIEAGEASDKTLILIHSHPGGLFTFSQADDESDAEVMPCIFSAYGTLHGTAIMTPDGAIRARVYSPKLERRTVDKIMVAGDDIRVWWGDAPWNAPRGRPLAFTKGMTTELGRLRAVVIGVSGTGSIVTEEAARLGFGSILLIDFDTVETKNLNRILNSTLADAAAGRSKTEMMAAAIARYRGPGVAVPLNASIATREAVLAVSQADVIFSCTDTLESRMIAERLSAAFLIPLFDVGVVIPAGTGPNGPRIEDVMGRVDYVQPGGSNLFDRGVYTSAGLREEQLRRDDPAQYQQLQDEGYIKGLTEEAPSVITLNMAAAAACMNEFVARAYPYRHDGNAGAARTIFSLAAREHDYYPDAFCKTGDDPLFAQGTAEPLLGLTMLDEPEGQS</sequence>
<dbReference type="InterPro" id="IPR045886">
    <property type="entry name" value="ThiF/MoeB/HesA"/>
</dbReference>
<gene>
    <name evidence="8" type="ORF">ACFSM5_10995</name>
</gene>
<keyword evidence="5" id="KW-0482">Metalloprotease</keyword>
<dbReference type="GO" id="GO:0016779">
    <property type="term" value="F:nucleotidyltransferase activity"/>
    <property type="evidence" value="ECO:0007669"/>
    <property type="project" value="UniProtKB-KW"/>
</dbReference>
<dbReference type="PANTHER" id="PTHR43267:SF1">
    <property type="entry name" value="TRNA THREONYLCARBAMOYLADENOSINE DEHYDRATASE"/>
    <property type="match status" value="1"/>
</dbReference>
<protein>
    <submittedName>
        <fullName evidence="8">ThiF family adenylyltransferase</fullName>
    </submittedName>
</protein>
<feature type="domain" description="JAB" evidence="7">
    <location>
        <begin position="16"/>
        <end position="116"/>
    </location>
</feature>
<keyword evidence="1" id="KW-0645">Protease</keyword>
<keyword evidence="8" id="KW-0548">Nucleotidyltransferase</keyword>
<evidence type="ECO:0000313" key="9">
    <source>
        <dbReference type="Proteomes" id="UP001597295"/>
    </source>
</evidence>
<proteinExistence type="predicted"/>
<accession>A0ABW5DTU5</accession>
<keyword evidence="8" id="KW-0808">Transferase</keyword>
<evidence type="ECO:0000259" key="7">
    <source>
        <dbReference type="Pfam" id="PF14464"/>
    </source>
</evidence>
<evidence type="ECO:0000256" key="2">
    <source>
        <dbReference type="ARBA" id="ARBA00022723"/>
    </source>
</evidence>
<evidence type="ECO:0000256" key="4">
    <source>
        <dbReference type="ARBA" id="ARBA00022833"/>
    </source>
</evidence>
<keyword evidence="9" id="KW-1185">Reference proteome</keyword>
<dbReference type="SUPFAM" id="SSF69572">
    <property type="entry name" value="Activating enzymes of the ubiquitin-like proteins"/>
    <property type="match status" value="1"/>
</dbReference>
<dbReference type="EMBL" id="JBHUIP010000011">
    <property type="protein sequence ID" value="MFD2263416.1"/>
    <property type="molecule type" value="Genomic_DNA"/>
</dbReference>
<feature type="domain" description="THIF-type NAD/FAD binding fold" evidence="6">
    <location>
        <begin position="181"/>
        <end position="347"/>
    </location>
</feature>
<dbReference type="InterPro" id="IPR035985">
    <property type="entry name" value="Ubiquitin-activating_enz"/>
</dbReference>